<evidence type="ECO:0000313" key="14">
    <source>
        <dbReference type="Proteomes" id="UP001141552"/>
    </source>
</evidence>
<evidence type="ECO:0000256" key="6">
    <source>
        <dbReference type="ARBA" id="ARBA00022801"/>
    </source>
</evidence>
<dbReference type="GO" id="GO:0005634">
    <property type="term" value="C:nucleus"/>
    <property type="evidence" value="ECO:0007669"/>
    <property type="project" value="InterPro"/>
</dbReference>
<accession>A0A9Q0G0V6</accession>
<dbReference type="InterPro" id="IPR036875">
    <property type="entry name" value="Znf_CCHC_sf"/>
</dbReference>
<evidence type="ECO:0000256" key="5">
    <source>
        <dbReference type="ARBA" id="ARBA00022771"/>
    </source>
</evidence>
<keyword evidence="14" id="KW-1185">Reference proteome</keyword>
<keyword evidence="5 10" id="KW-0863">Zinc-finger</keyword>
<dbReference type="PIRSF" id="PIRSF037239">
    <property type="entry name" value="Exonuclease_Xrn2"/>
    <property type="match status" value="1"/>
</dbReference>
<dbReference type="Gene3D" id="1.25.40.1050">
    <property type="match status" value="1"/>
</dbReference>
<keyword evidence="6 9" id="KW-0378">Hydrolase</keyword>
<dbReference type="GO" id="GO:0004534">
    <property type="term" value="F:5'-3' RNA exonuclease activity"/>
    <property type="evidence" value="ECO:0007669"/>
    <property type="project" value="UniProtKB-UniRule"/>
</dbReference>
<dbReference type="InterPro" id="IPR017151">
    <property type="entry name" value="Xrn2/3/4"/>
</dbReference>
<dbReference type="OrthoDB" id="372487at2759"/>
<dbReference type="Proteomes" id="UP001141552">
    <property type="component" value="Unassembled WGS sequence"/>
</dbReference>
<dbReference type="GO" id="GO:0006397">
    <property type="term" value="P:mRNA processing"/>
    <property type="evidence" value="ECO:0007669"/>
    <property type="project" value="UniProtKB-UniRule"/>
</dbReference>
<proteinExistence type="inferred from homology"/>
<dbReference type="InterPro" id="IPR027073">
    <property type="entry name" value="5_3_exoribonuclease"/>
</dbReference>
<name>A0A9Q0G0V6_9ROSI</name>
<keyword evidence="2 9" id="KW-0507">mRNA processing</keyword>
<feature type="region of interest" description="Disordered" evidence="11">
    <location>
        <begin position="985"/>
        <end position="1007"/>
    </location>
</feature>
<dbReference type="AlphaFoldDB" id="A0A9Q0G0V6"/>
<dbReference type="FunFam" id="1.25.40.1050:FF:000002">
    <property type="entry name" value="5'-3' exoribonuclease"/>
    <property type="match status" value="1"/>
</dbReference>
<organism evidence="13 14">
    <name type="scientific">Turnera subulata</name>
    <dbReference type="NCBI Taxonomy" id="218843"/>
    <lineage>
        <taxon>Eukaryota</taxon>
        <taxon>Viridiplantae</taxon>
        <taxon>Streptophyta</taxon>
        <taxon>Embryophyta</taxon>
        <taxon>Tracheophyta</taxon>
        <taxon>Spermatophyta</taxon>
        <taxon>Magnoliopsida</taxon>
        <taxon>eudicotyledons</taxon>
        <taxon>Gunneridae</taxon>
        <taxon>Pentapetalae</taxon>
        <taxon>rosids</taxon>
        <taxon>fabids</taxon>
        <taxon>Malpighiales</taxon>
        <taxon>Passifloraceae</taxon>
        <taxon>Turnera</taxon>
    </lineage>
</organism>
<comment type="function">
    <text evidence="9">Possesses 5'-&gt;3' exoribonuclease activity. Acts as an endogenous post-transcriptional gene silencing (PTGS) suppressor.</text>
</comment>
<dbReference type="FunFam" id="3.40.50.12390:FF:000001">
    <property type="entry name" value="5'-3' exoribonuclease"/>
    <property type="match status" value="1"/>
</dbReference>
<dbReference type="SMART" id="SM00343">
    <property type="entry name" value="ZnF_C2HC"/>
    <property type="match status" value="1"/>
</dbReference>
<evidence type="ECO:0000256" key="1">
    <source>
        <dbReference type="ARBA" id="ARBA00006994"/>
    </source>
</evidence>
<feature type="domain" description="CCHC-type" evidence="12">
    <location>
        <begin position="260"/>
        <end position="274"/>
    </location>
</feature>
<dbReference type="PROSITE" id="PS50158">
    <property type="entry name" value="ZF_CCHC"/>
    <property type="match status" value="1"/>
</dbReference>
<dbReference type="Pfam" id="PF00098">
    <property type="entry name" value="zf-CCHC"/>
    <property type="match status" value="1"/>
</dbReference>
<dbReference type="GO" id="GO:0008270">
    <property type="term" value="F:zinc ion binding"/>
    <property type="evidence" value="ECO:0007669"/>
    <property type="project" value="UniProtKB-KW"/>
</dbReference>
<dbReference type="Gene3D" id="3.40.50.12390">
    <property type="match status" value="1"/>
</dbReference>
<sequence length="1007" mass="115586">MGVPAFYRWLADRYPLSIVDVVEEEPGPGGKPLDVSRPNPNGLEFDNLYLDMNGIIHPCFHPDGKPAPATYDDVFKAIFDYIDHLFSLVRPRKLLFMAIDGVAPRAKMNQQRSRRFRAAKDAADKEAEEQILREEFEAELSVLSAREKPETSDSNVITPGTPFMAVLSVALQYYIHTRLNHNPGWFHTKVILSDSNVPGEGEHKIMTYIRLQRNLPGFNPNTRHCLYGLDADLIMLSLATHEVHFSILREMVIFPGQQEKCFQCGQVGHLAADCHSKPGEGPLDWNVNDTPIHKKKYQFLNIWVLREYLQYELAIPNPPFEINFERIVDDFVFLCFFVGNDFLPHMPTLEIREGAINLLMHIYRKEFSAMGGYLTDAGEVSLDKVEHFIQSVAVHEEQIFQKRTRIQQEAVLDMIYMMFLRICFNGIVPAHWARVRIGLEFSLEFEAMENHEERLRARRETFEKPEAPATDKVKLGEAGYKERYYAEKFGLSDPEEIEKVRKDVVLKYVEGLCWVCRYYYQGVCSWQWFYPYHYAPFASDLKDLTELEITFFLGEPFKPFDQLMGTLPAASSNALPEEYRKLMTDPESPLHDFFPSDFDVDMNGKRFAWQLIKSYHVSFAGSQGVVKLPFIDERKLLRQTKRLESTLTAEEQVRNSVMYDLLYVHPSHPMAHHINSYYQHNWHLSLGERPVWEIDTYSSGGMNGYIWLSARNSRRSIIMSPVHGLPDLENNQALNITYLNPRNHKHIPEPPPGVIIPEKILRPIDIKPFPTLWHEDNGGRRQPGREKPQIPGAIAGPSLGEAAHRLVRNTLSVKSNGSLSRPFEQPSYQNSHGNYAFNRPRPAGPYGYERGYAHEPNNGYGQYGNHPGMTSNPRYPFPSNGMGNRQNFRAQDRVQHHEQYQDVRARMSALAVEENVRGRAMSPGVMNPGLHSNSNHHFEQSMGPLPTPPPKWINRVGFSDTRAHFRQETAGRGANEKQLKQVYQVKTRTVQDSSGPGVQETSDPYQQ</sequence>
<evidence type="ECO:0000256" key="2">
    <source>
        <dbReference type="ARBA" id="ARBA00022664"/>
    </source>
</evidence>
<reference evidence="13" key="1">
    <citation type="submission" date="2022-02" db="EMBL/GenBank/DDBJ databases">
        <authorList>
            <person name="Henning P.M."/>
            <person name="McCubbin A.G."/>
            <person name="Shore J.S."/>
        </authorList>
    </citation>
    <scope>NUCLEOTIDE SEQUENCE</scope>
    <source>
        <strain evidence="13">F60SS</strain>
        <tissue evidence="13">Leaves</tissue>
    </source>
</reference>
<keyword evidence="4" id="KW-0479">Metal-binding</keyword>
<dbReference type="CDD" id="cd18673">
    <property type="entry name" value="PIN_XRN1-2-like"/>
    <property type="match status" value="1"/>
</dbReference>
<evidence type="ECO:0000256" key="7">
    <source>
        <dbReference type="ARBA" id="ARBA00022833"/>
    </source>
</evidence>
<evidence type="ECO:0000259" key="12">
    <source>
        <dbReference type="PROSITE" id="PS50158"/>
    </source>
</evidence>
<keyword evidence="3 9" id="KW-0540">Nuclease</keyword>
<evidence type="ECO:0000313" key="13">
    <source>
        <dbReference type="EMBL" id="KAJ4841121.1"/>
    </source>
</evidence>
<comment type="similarity">
    <text evidence="1 9">Belongs to the 5'-3' exonuclease family. XRN2/RAT1 subfamily.</text>
</comment>
<keyword evidence="8 9" id="KW-0269">Exonuclease</keyword>
<dbReference type="PANTHER" id="PTHR12341">
    <property type="entry name" value="5'-&gt;3' EXORIBONUCLEASE"/>
    <property type="match status" value="1"/>
</dbReference>
<dbReference type="SUPFAM" id="SSF57756">
    <property type="entry name" value="Retrovirus zinc finger-like domains"/>
    <property type="match status" value="1"/>
</dbReference>
<keyword evidence="7" id="KW-0862">Zinc</keyword>
<dbReference type="GO" id="GO:0010587">
    <property type="term" value="P:miRNA catabolic process"/>
    <property type="evidence" value="ECO:0007669"/>
    <property type="project" value="UniProtKB-ARBA"/>
</dbReference>
<dbReference type="InterPro" id="IPR004859">
    <property type="entry name" value="Xrn1_N"/>
</dbReference>
<dbReference type="Pfam" id="PF03159">
    <property type="entry name" value="XRN_N"/>
    <property type="match status" value="1"/>
</dbReference>
<comment type="caution">
    <text evidence="13">The sequence shown here is derived from an EMBL/GenBank/DDBJ whole genome shotgun (WGS) entry which is preliminary data.</text>
</comment>
<evidence type="ECO:0000256" key="8">
    <source>
        <dbReference type="ARBA" id="ARBA00022839"/>
    </source>
</evidence>
<dbReference type="GO" id="GO:0003723">
    <property type="term" value="F:RNA binding"/>
    <property type="evidence" value="ECO:0007669"/>
    <property type="project" value="TreeGrafter"/>
</dbReference>
<gene>
    <name evidence="13" type="primary">XRN4</name>
    <name evidence="13" type="ORF">Tsubulata_003765</name>
</gene>
<dbReference type="EC" id="3.1.13.-" evidence="9"/>
<evidence type="ECO:0000256" key="9">
    <source>
        <dbReference type="PIRNR" id="PIRNR037239"/>
    </source>
</evidence>
<dbReference type="InterPro" id="IPR001878">
    <property type="entry name" value="Znf_CCHC"/>
</dbReference>
<evidence type="ECO:0000256" key="3">
    <source>
        <dbReference type="ARBA" id="ARBA00022722"/>
    </source>
</evidence>
<evidence type="ECO:0000256" key="11">
    <source>
        <dbReference type="SAM" id="MobiDB-lite"/>
    </source>
</evidence>
<dbReference type="EMBL" id="JAKUCV010002880">
    <property type="protein sequence ID" value="KAJ4841121.1"/>
    <property type="molecule type" value="Genomic_DNA"/>
</dbReference>
<reference evidence="13" key="2">
    <citation type="journal article" date="2023" name="Plants (Basel)">
        <title>Annotation of the Turnera subulata (Passifloraceae) Draft Genome Reveals the S-Locus Evolved after the Divergence of Turneroideae from Passifloroideae in a Stepwise Manner.</title>
        <authorList>
            <person name="Henning P.M."/>
            <person name="Roalson E.H."/>
            <person name="Mir W."/>
            <person name="McCubbin A.G."/>
            <person name="Shore J.S."/>
        </authorList>
    </citation>
    <scope>NUCLEOTIDE SEQUENCE</scope>
    <source>
        <strain evidence="13">F60SS</strain>
    </source>
</reference>
<dbReference type="Pfam" id="PF17846">
    <property type="entry name" value="XRN_M"/>
    <property type="match status" value="1"/>
</dbReference>
<dbReference type="GO" id="GO:0000956">
    <property type="term" value="P:nuclear-transcribed mRNA catabolic process"/>
    <property type="evidence" value="ECO:0007669"/>
    <property type="project" value="TreeGrafter"/>
</dbReference>
<evidence type="ECO:0000256" key="4">
    <source>
        <dbReference type="ARBA" id="ARBA00022723"/>
    </source>
</evidence>
<dbReference type="FunFam" id="3.40.50.12390:FF:000003">
    <property type="entry name" value="5'-3' exoribonuclease"/>
    <property type="match status" value="1"/>
</dbReference>
<dbReference type="InterPro" id="IPR041412">
    <property type="entry name" value="Xrn1_helical"/>
</dbReference>
<dbReference type="PANTHER" id="PTHR12341:SF74">
    <property type="entry name" value="5'-3' EXORIBONUCLEASE 4"/>
    <property type="match status" value="1"/>
</dbReference>
<protein>
    <recommendedName>
        <fullName evidence="9">5'-3' exoribonuclease</fullName>
        <ecNumber evidence="9">3.1.13.-</ecNumber>
    </recommendedName>
</protein>
<evidence type="ECO:0000256" key="10">
    <source>
        <dbReference type="PROSITE-ProRule" id="PRU00047"/>
    </source>
</evidence>